<dbReference type="InterPro" id="IPR051396">
    <property type="entry name" value="Bact_Antivir_Def_Nuclease"/>
</dbReference>
<reference evidence="2 3" key="1">
    <citation type="submission" date="2020-08" db="EMBL/GenBank/DDBJ databases">
        <title>Genomic Encyclopedia of Type Strains, Phase IV (KMG-IV): sequencing the most valuable type-strain genomes for metagenomic binning, comparative biology and taxonomic classification.</title>
        <authorList>
            <person name="Goeker M."/>
        </authorList>
    </citation>
    <scope>NUCLEOTIDE SEQUENCE [LARGE SCALE GENOMIC DNA]</scope>
    <source>
        <strain evidence="2 3">DSM 23562</strain>
    </source>
</reference>
<organism evidence="2 3">
    <name type="scientific">Armatimonas rosea</name>
    <dbReference type="NCBI Taxonomy" id="685828"/>
    <lineage>
        <taxon>Bacteria</taxon>
        <taxon>Bacillati</taxon>
        <taxon>Armatimonadota</taxon>
        <taxon>Armatimonadia</taxon>
        <taxon>Armatimonadales</taxon>
        <taxon>Armatimonadaceae</taxon>
        <taxon>Armatimonas</taxon>
    </lineage>
</organism>
<dbReference type="AlphaFoldDB" id="A0A7W9SVK7"/>
<name>A0A7W9SVK7_ARMRO</name>
<dbReference type="GO" id="GO:0016887">
    <property type="term" value="F:ATP hydrolysis activity"/>
    <property type="evidence" value="ECO:0007669"/>
    <property type="project" value="InterPro"/>
</dbReference>
<dbReference type="GO" id="GO:0005524">
    <property type="term" value="F:ATP binding"/>
    <property type="evidence" value="ECO:0007669"/>
    <property type="project" value="InterPro"/>
</dbReference>
<dbReference type="EMBL" id="JACHGW010000008">
    <property type="protein sequence ID" value="MBB6053666.1"/>
    <property type="molecule type" value="Genomic_DNA"/>
</dbReference>
<comment type="caution">
    <text evidence="2">The sequence shown here is derived from an EMBL/GenBank/DDBJ whole genome shotgun (WGS) entry which is preliminary data.</text>
</comment>
<dbReference type="Proteomes" id="UP000520814">
    <property type="component" value="Unassembled WGS sequence"/>
</dbReference>
<dbReference type="SUPFAM" id="SSF52540">
    <property type="entry name" value="P-loop containing nucleoside triphosphate hydrolases"/>
    <property type="match status" value="1"/>
</dbReference>
<protein>
    <recommendedName>
        <fullName evidence="1">ATPase AAA-type core domain-containing protein</fullName>
    </recommendedName>
</protein>
<feature type="domain" description="ATPase AAA-type core" evidence="1">
    <location>
        <begin position="10"/>
        <end position="221"/>
    </location>
</feature>
<dbReference type="InterPro" id="IPR003959">
    <property type="entry name" value="ATPase_AAA_core"/>
</dbReference>
<dbReference type="PANTHER" id="PTHR43581:SF2">
    <property type="entry name" value="EXCINUCLEASE ATPASE SUBUNIT"/>
    <property type="match status" value="1"/>
</dbReference>
<dbReference type="PANTHER" id="PTHR43581">
    <property type="entry name" value="ATP/GTP PHOSPHATASE"/>
    <property type="match status" value="1"/>
</dbReference>
<evidence type="ECO:0000313" key="2">
    <source>
        <dbReference type="EMBL" id="MBB6053666.1"/>
    </source>
</evidence>
<dbReference type="Gene3D" id="3.40.50.300">
    <property type="entry name" value="P-loop containing nucleotide triphosphate hydrolases"/>
    <property type="match status" value="1"/>
</dbReference>
<sequence>MSQLSASIKENDDNLWEYGFFIRNQSITFADIYNKTPKGFSAAYGAFRRLSRKEFSPLIEFQEQGIRANFITLFDEDTPLTTFNQWISSLDYRSVKGDMAARRKLESGLSALSLLLPGGVEFDRSALDNDGQIRFIAQGTSVPTYALSDGYRSVLALGGDLIWRLINAFPDSEDPMKEEGVVLIDELDIHLHPRWQAWIAQKLRSAFPNIQFIVATHSPLVAMGAYWNGETGELRDDVLTLKLEINDGKASVQRIDDDLAAMDINRALESPAFGMVAPRPPEVEKKIDRYDELLEVEQRTAAEETELQKLQRFMAEVRPIGGKPAPGSFEAKLEDYLREKLG</sequence>
<proteinExistence type="predicted"/>
<keyword evidence="3" id="KW-1185">Reference proteome</keyword>
<evidence type="ECO:0000259" key="1">
    <source>
        <dbReference type="Pfam" id="PF13304"/>
    </source>
</evidence>
<dbReference type="InterPro" id="IPR027417">
    <property type="entry name" value="P-loop_NTPase"/>
</dbReference>
<dbReference type="Pfam" id="PF13304">
    <property type="entry name" value="AAA_21"/>
    <property type="match status" value="1"/>
</dbReference>
<accession>A0A7W9SVK7</accession>
<gene>
    <name evidence="2" type="ORF">HNQ39_005508</name>
</gene>
<evidence type="ECO:0000313" key="3">
    <source>
        <dbReference type="Proteomes" id="UP000520814"/>
    </source>
</evidence>